<evidence type="ECO:0000256" key="1">
    <source>
        <dbReference type="ARBA" id="ARBA00010582"/>
    </source>
</evidence>
<evidence type="ECO:0000313" key="3">
    <source>
        <dbReference type="EMBL" id="KAH0461964.1"/>
    </source>
</evidence>
<dbReference type="Proteomes" id="UP000775213">
    <property type="component" value="Unassembled WGS sequence"/>
</dbReference>
<feature type="signal peptide" evidence="2">
    <location>
        <begin position="1"/>
        <end position="21"/>
    </location>
</feature>
<proteinExistence type="inferred from homology"/>
<reference evidence="3 4" key="1">
    <citation type="journal article" date="2021" name="Hortic Res">
        <title>Chromosome-scale assembly of the Dendrobium chrysotoxum genome enhances the understanding of orchid evolution.</title>
        <authorList>
            <person name="Zhang Y."/>
            <person name="Zhang G.Q."/>
            <person name="Zhang D."/>
            <person name="Liu X.D."/>
            <person name="Xu X.Y."/>
            <person name="Sun W.H."/>
            <person name="Yu X."/>
            <person name="Zhu X."/>
            <person name="Wang Z.W."/>
            <person name="Zhao X."/>
            <person name="Zhong W.Y."/>
            <person name="Chen H."/>
            <person name="Yin W.L."/>
            <person name="Huang T."/>
            <person name="Niu S.C."/>
            <person name="Liu Z.J."/>
        </authorList>
    </citation>
    <scope>NUCLEOTIDE SEQUENCE [LARGE SCALE GENOMIC DNA]</scope>
    <source>
        <strain evidence="3">Lindl</strain>
    </source>
</reference>
<evidence type="ECO:0000256" key="2">
    <source>
        <dbReference type="SAM" id="SignalP"/>
    </source>
</evidence>
<dbReference type="EMBL" id="JAGFBR010000009">
    <property type="protein sequence ID" value="KAH0461964.1"/>
    <property type="molecule type" value="Genomic_DNA"/>
</dbReference>
<gene>
    <name evidence="3" type="ORF">IEQ34_009539</name>
</gene>
<keyword evidence="2" id="KW-0732">Signal</keyword>
<evidence type="ECO:0000313" key="4">
    <source>
        <dbReference type="Proteomes" id="UP000775213"/>
    </source>
</evidence>
<name>A0AAV7H1N1_DENCH</name>
<comment type="caution">
    <text evidence="3">The sequence shown here is derived from an EMBL/GenBank/DDBJ whole genome shotgun (WGS) entry which is preliminary data.</text>
</comment>
<evidence type="ECO:0008006" key="5">
    <source>
        <dbReference type="Google" id="ProtNLM"/>
    </source>
</evidence>
<comment type="similarity">
    <text evidence="1">Belongs to the GASA family.</text>
</comment>
<accession>A0AAV7H1N1</accession>
<dbReference type="InterPro" id="IPR003854">
    <property type="entry name" value="GASA"/>
</dbReference>
<protein>
    <recommendedName>
        <fullName evidence="5">Snakin-2</fullName>
    </recommendedName>
</protein>
<dbReference type="PANTHER" id="PTHR23201:SF149">
    <property type="entry name" value="GIBBERELLIN STIMULATED TRANSCRIPT RELATED PROTEIN 2"/>
    <property type="match status" value="1"/>
</dbReference>
<organism evidence="3 4">
    <name type="scientific">Dendrobium chrysotoxum</name>
    <name type="common">Orchid</name>
    <dbReference type="NCBI Taxonomy" id="161865"/>
    <lineage>
        <taxon>Eukaryota</taxon>
        <taxon>Viridiplantae</taxon>
        <taxon>Streptophyta</taxon>
        <taxon>Embryophyta</taxon>
        <taxon>Tracheophyta</taxon>
        <taxon>Spermatophyta</taxon>
        <taxon>Magnoliopsida</taxon>
        <taxon>Liliopsida</taxon>
        <taxon>Asparagales</taxon>
        <taxon>Orchidaceae</taxon>
        <taxon>Epidendroideae</taxon>
        <taxon>Malaxideae</taxon>
        <taxon>Dendrobiinae</taxon>
        <taxon>Dendrobium</taxon>
    </lineage>
</organism>
<feature type="chain" id="PRO_5043978349" description="Snakin-2" evidence="2">
    <location>
        <begin position="22"/>
        <end position="108"/>
    </location>
</feature>
<dbReference type="PANTHER" id="PTHR23201">
    <property type="entry name" value="EXTENSIN, PROLINE-RICH PROTEIN"/>
    <property type="match status" value="1"/>
</dbReference>
<keyword evidence="4" id="KW-1185">Reference proteome</keyword>
<sequence>MASRPLHVAVLLFVFLNEVSFFKLMAEDHDHVAFVNGGGSDSPAPLLDCAGLCGVRCSRHSRPNVCQRACGTCCERCGCVPPGTFGNRDLCGPCYANMTTHANRTKCP</sequence>
<dbReference type="Pfam" id="PF02704">
    <property type="entry name" value="GASA"/>
    <property type="match status" value="1"/>
</dbReference>
<dbReference type="AlphaFoldDB" id="A0AAV7H1N1"/>